<protein>
    <recommendedName>
        <fullName evidence="1">Amine oxidase domain-containing protein</fullName>
    </recommendedName>
</protein>
<proteinExistence type="predicted"/>
<dbReference type="GO" id="GO:0016491">
    <property type="term" value="F:oxidoreductase activity"/>
    <property type="evidence" value="ECO:0007669"/>
    <property type="project" value="InterPro"/>
</dbReference>
<dbReference type="Pfam" id="PF01593">
    <property type="entry name" value="Amino_oxidase"/>
    <property type="match status" value="1"/>
</dbReference>
<dbReference type="InterPro" id="IPR002937">
    <property type="entry name" value="Amino_oxidase"/>
</dbReference>
<dbReference type="PANTHER" id="PTHR42923">
    <property type="entry name" value="PROTOPORPHYRINOGEN OXIDASE"/>
    <property type="match status" value="1"/>
</dbReference>
<dbReference type="InterPro" id="IPR036188">
    <property type="entry name" value="FAD/NAD-bd_sf"/>
</dbReference>
<comment type="caution">
    <text evidence="2">The sequence shown here is derived from an EMBL/GenBank/DDBJ whole genome shotgun (WGS) entry which is preliminary data.</text>
</comment>
<feature type="domain" description="Amine oxidase" evidence="1">
    <location>
        <begin position="13"/>
        <end position="443"/>
    </location>
</feature>
<gene>
    <name evidence="2" type="ORF">CVT63_07515</name>
</gene>
<dbReference type="AlphaFoldDB" id="A0A2N3G4K5"/>
<dbReference type="Gene3D" id="1.10.3110.10">
    <property type="entry name" value="protoporphyrinogen ix oxidase, domain 3"/>
    <property type="match status" value="1"/>
</dbReference>
<dbReference type="Proteomes" id="UP000233654">
    <property type="component" value="Unassembled WGS sequence"/>
</dbReference>
<dbReference type="SUPFAM" id="SSF51905">
    <property type="entry name" value="FAD/NAD(P)-binding domain"/>
    <property type="match status" value="1"/>
</dbReference>
<dbReference type="PANTHER" id="PTHR42923:SF3">
    <property type="entry name" value="PROTOPORPHYRINOGEN OXIDASE"/>
    <property type="match status" value="1"/>
</dbReference>
<name>A0A2N3G4K5_9ACTN</name>
<dbReference type="InterPro" id="IPR050464">
    <property type="entry name" value="Zeta_carotene_desat/Oxidored"/>
</dbReference>
<dbReference type="SUPFAM" id="SSF54373">
    <property type="entry name" value="FAD-linked reductases, C-terminal domain"/>
    <property type="match status" value="1"/>
</dbReference>
<sequence length="445" mass="48336">MMGKTVVVGGGTSGLAAAYTLEKAGADCLVLEKREFSGGRIHGAVKEGFTLDLGAQFLFSRYPVTLDLMRQLGIHDRLVRFTNPMGILRDGTVHVAYTGIMENLKHPASGLKFGAISNKGKRKGPGIALKFFALRKKLDFNDPLKAIELDNVSFAEYARSHWGDEILEYVMQPIASTLTLADPEDISAAYGLALAWHFLGGLSTTTNGIGCLAESLAGAIKDVRLNSEVKKIVLENNIVKGVKIKSGKKTEFIEADNVICGTLAPEAAGLLTDLPPRITDTLSGIKYSACAHVMIAVRGKVIDDMYAVATPRREGMCMAGFTDNANKSPGYAPPNTSLIHVFTFGKFAREMLDWDDEKIRERVTSEIQMVIPRFSDVDKQIFCEVFRWPAAVCLSSMGQIAAVQNMKVGMRSFKGLHLAGEYFGMPSVEAALNSGVQAARKVLDF</sequence>
<evidence type="ECO:0000313" key="3">
    <source>
        <dbReference type="Proteomes" id="UP000233654"/>
    </source>
</evidence>
<evidence type="ECO:0000259" key="1">
    <source>
        <dbReference type="Pfam" id="PF01593"/>
    </source>
</evidence>
<dbReference type="Gene3D" id="3.50.50.60">
    <property type="entry name" value="FAD/NAD(P)-binding domain"/>
    <property type="match status" value="2"/>
</dbReference>
<organism evidence="2 3">
    <name type="scientific">Candidatus Anoxymicrobium japonicum</name>
    <dbReference type="NCBI Taxonomy" id="2013648"/>
    <lineage>
        <taxon>Bacteria</taxon>
        <taxon>Bacillati</taxon>
        <taxon>Actinomycetota</taxon>
        <taxon>Candidatus Geothermincolia</taxon>
        <taxon>Candidatus Geothermincolales</taxon>
        <taxon>Candidatus Anoxymicrobiaceae</taxon>
        <taxon>Candidatus Anoxymicrobium</taxon>
    </lineage>
</organism>
<accession>A0A2N3G4K5</accession>
<evidence type="ECO:0000313" key="2">
    <source>
        <dbReference type="EMBL" id="PKQ27528.1"/>
    </source>
</evidence>
<reference evidence="2 3" key="1">
    <citation type="journal article" date="2017" name="ISME J.">
        <title>Potential for microbial H2 and metal transformations associated with novel bacteria and archaea in deep terrestrial subsurface sediments.</title>
        <authorList>
            <person name="Hernsdorf A.W."/>
            <person name="Amano Y."/>
            <person name="Miyakawa K."/>
            <person name="Ise K."/>
            <person name="Suzuki Y."/>
            <person name="Anantharaman K."/>
            <person name="Probst A."/>
            <person name="Burstein D."/>
            <person name="Thomas B.C."/>
            <person name="Banfield J.F."/>
        </authorList>
    </citation>
    <scope>NUCLEOTIDE SEQUENCE [LARGE SCALE GENOMIC DNA]</scope>
    <source>
        <strain evidence="2">HGW-Actinobacteria-3</strain>
    </source>
</reference>
<dbReference type="Gene3D" id="3.90.660.20">
    <property type="entry name" value="Protoporphyrinogen oxidase, mitochondrial, domain 2"/>
    <property type="match status" value="2"/>
</dbReference>
<dbReference type="EMBL" id="PHEX01000083">
    <property type="protein sequence ID" value="PKQ27528.1"/>
    <property type="molecule type" value="Genomic_DNA"/>
</dbReference>